<dbReference type="GO" id="GO:0042393">
    <property type="term" value="F:histone binding"/>
    <property type="evidence" value="ECO:0007669"/>
    <property type="project" value="TreeGrafter"/>
</dbReference>
<dbReference type="PROSITE" id="PS50172">
    <property type="entry name" value="BRCT"/>
    <property type="match status" value="1"/>
</dbReference>
<feature type="region of interest" description="Disordered" evidence="4">
    <location>
        <begin position="19"/>
        <end position="44"/>
    </location>
</feature>
<feature type="region of interest" description="Disordered" evidence="4">
    <location>
        <begin position="344"/>
        <end position="395"/>
    </location>
</feature>
<feature type="compositionally biased region" description="Basic and acidic residues" evidence="4">
    <location>
        <begin position="22"/>
        <end position="32"/>
    </location>
</feature>
<dbReference type="InterPro" id="IPR036420">
    <property type="entry name" value="BRCT_dom_sf"/>
</dbReference>
<evidence type="ECO:0000256" key="1">
    <source>
        <dbReference type="ARBA" id="ARBA00004123"/>
    </source>
</evidence>
<proteinExistence type="predicted"/>
<gene>
    <name evidence="6" type="ORF">TRICI_000933</name>
</gene>
<name>A0A642VCU4_9ASCO</name>
<dbReference type="InterPro" id="IPR047252">
    <property type="entry name" value="TP53BP1-like"/>
</dbReference>
<feature type="compositionally biased region" description="Acidic residues" evidence="4">
    <location>
        <begin position="290"/>
        <end position="300"/>
    </location>
</feature>
<dbReference type="SUPFAM" id="SSF52113">
    <property type="entry name" value="BRCT domain"/>
    <property type="match status" value="1"/>
</dbReference>
<feature type="compositionally biased region" description="Basic and acidic residues" evidence="4">
    <location>
        <begin position="243"/>
        <end position="258"/>
    </location>
</feature>
<dbReference type="AlphaFoldDB" id="A0A642VCU4"/>
<dbReference type="InterPro" id="IPR047249">
    <property type="entry name" value="BRCT_p53bp1-like_rpt1"/>
</dbReference>
<dbReference type="GO" id="GO:0005634">
    <property type="term" value="C:nucleus"/>
    <property type="evidence" value="ECO:0007669"/>
    <property type="project" value="UniProtKB-SubCell"/>
</dbReference>
<reference evidence="6" key="1">
    <citation type="journal article" date="2019" name="G3 (Bethesda)">
        <title>Genome Assemblies of Two Rare Opportunistic Yeast Pathogens: Diutina rugosa (syn. Candida rugosa) and Trichomonascus ciferrii (syn. Candida ciferrii).</title>
        <authorList>
            <person name="Mixao V."/>
            <person name="Saus E."/>
            <person name="Hansen A.P."/>
            <person name="Lass-Florl C."/>
            <person name="Gabaldon T."/>
        </authorList>
    </citation>
    <scope>NUCLEOTIDE SEQUENCE</scope>
    <source>
        <strain evidence="6">CBS 4856</strain>
    </source>
</reference>
<feature type="compositionally biased region" description="Acidic residues" evidence="4">
    <location>
        <begin position="82"/>
        <end position="104"/>
    </location>
</feature>
<dbReference type="SMART" id="SM00292">
    <property type="entry name" value="BRCT"/>
    <property type="match status" value="1"/>
</dbReference>
<comment type="subcellular location">
    <subcellularLocation>
        <location evidence="1">Nucleus</location>
    </subcellularLocation>
</comment>
<feature type="compositionally biased region" description="Polar residues" evidence="4">
    <location>
        <begin position="105"/>
        <end position="114"/>
    </location>
</feature>
<sequence length="782" mass="88084">MFSVPRKGPLRRLNARAVAVKAVEEDSPRVDEEVSTQEDDSQAPVQAALRFEHAQHQPRKLTVIQQRDEGMLDSFPRYNRGEDEEVEEEGDDTIDNEQGDDTIDNEQGNGTMDTMDNDEEDPAVEFFKARNQNSGDLNDDELSALMSSSPGGQFASVDSQVEMQRRVNMLRQEDNNRQNGSTGLPESQDTVPNSQPASDPAETQPVRTQEFDGATQMVDDYVTPVRRMERIEENDFEVPATQDRAKSTNEDEPTQPHEGEDEPVTGSGELLMNNDEATQAVAFAPGGTEEAIESGEDEAEGPPRMDINSSPVGPRVIPDTAVRSKSEMQHCNTPTRNRLLAGTISTSPEIGGPRTIKRRRVVPDSEDRSSSQPPIPPPDFTTSVEPCSSPIRASGDDGGRKFAWARWTDAVYPVEVRGNNDEHEVEVLFGDKRPGGISETNLFELELDIGDEVKIKQDKSRIFIIVDLFETPPEGYREEAEGLLPIRSKNNHQYVKVRDKKHDERRIVPIASLYLTRRMWTHFWDKCESYPTGVFRNCVFALTLEEDSLRVQQAITSRGGTVVSTGLRDLISLHNGELRWADDEVGEYTFAAVLAKDCKRTPKYLEGLALGWPCLSYRYVYDCMEYKELVHHWDSYLLGAGESDVLDKRIISQDISLFKQHWLQNTPLREQLALRRQPLDNVKTTIHIIQPETSKGEDSAAAQVIPLTLTLMGCTCKWIPSIRSVPPGSVTVTVENHRYANTLHRCENMDMIKRIINGQPHQKTLIFNRDWVIQCAINKRIV</sequence>
<evidence type="ECO:0000313" key="6">
    <source>
        <dbReference type="EMBL" id="KAA8916814.1"/>
    </source>
</evidence>
<evidence type="ECO:0000256" key="2">
    <source>
        <dbReference type="ARBA" id="ARBA00022763"/>
    </source>
</evidence>
<dbReference type="Proteomes" id="UP000761534">
    <property type="component" value="Unassembled WGS sequence"/>
</dbReference>
<dbReference type="VEuPathDB" id="FungiDB:TRICI_000933"/>
<evidence type="ECO:0000256" key="4">
    <source>
        <dbReference type="SAM" id="MobiDB-lite"/>
    </source>
</evidence>
<dbReference type="Gene3D" id="3.40.50.10190">
    <property type="entry name" value="BRCT domain"/>
    <property type="match status" value="1"/>
</dbReference>
<dbReference type="CDD" id="cd17745">
    <property type="entry name" value="BRCT_p53bp1_rpt1"/>
    <property type="match status" value="1"/>
</dbReference>
<keyword evidence="2" id="KW-0227">DNA damage</keyword>
<feature type="region of interest" description="Disordered" evidence="4">
    <location>
        <begin position="67"/>
        <end position="156"/>
    </location>
</feature>
<dbReference type="InterPro" id="IPR001357">
    <property type="entry name" value="BRCT_dom"/>
</dbReference>
<evidence type="ECO:0000256" key="3">
    <source>
        <dbReference type="ARBA" id="ARBA00023242"/>
    </source>
</evidence>
<dbReference type="GO" id="GO:0000077">
    <property type="term" value="P:DNA damage checkpoint signaling"/>
    <property type="evidence" value="ECO:0007669"/>
    <property type="project" value="TreeGrafter"/>
</dbReference>
<feature type="region of interest" description="Disordered" evidence="4">
    <location>
        <begin position="171"/>
        <end position="269"/>
    </location>
</feature>
<keyword evidence="3" id="KW-0539">Nucleus</keyword>
<dbReference type="Pfam" id="PF00533">
    <property type="entry name" value="BRCT"/>
    <property type="match status" value="1"/>
</dbReference>
<organism evidence="6 7">
    <name type="scientific">Trichomonascus ciferrii</name>
    <dbReference type="NCBI Taxonomy" id="44093"/>
    <lineage>
        <taxon>Eukaryota</taxon>
        <taxon>Fungi</taxon>
        <taxon>Dikarya</taxon>
        <taxon>Ascomycota</taxon>
        <taxon>Saccharomycotina</taxon>
        <taxon>Dipodascomycetes</taxon>
        <taxon>Dipodascales</taxon>
        <taxon>Trichomonascaceae</taxon>
        <taxon>Trichomonascus</taxon>
        <taxon>Trichomonascus ciferrii complex</taxon>
    </lineage>
</organism>
<protein>
    <recommendedName>
        <fullName evidence="5">BRCT domain-containing protein</fullName>
    </recommendedName>
</protein>
<keyword evidence="7" id="KW-1185">Reference proteome</keyword>
<dbReference type="PANTHER" id="PTHR15321">
    <property type="entry name" value="TUMOR SUPPRESSOR P53-BINDING PROTEIN 1"/>
    <property type="match status" value="1"/>
</dbReference>
<comment type="caution">
    <text evidence="6">The sequence shown here is derived from an EMBL/GenBank/DDBJ whole genome shotgun (WGS) entry which is preliminary data.</text>
</comment>
<dbReference type="OrthoDB" id="4097059at2759"/>
<dbReference type="GO" id="GO:0045944">
    <property type="term" value="P:positive regulation of transcription by RNA polymerase II"/>
    <property type="evidence" value="ECO:0007669"/>
    <property type="project" value="TreeGrafter"/>
</dbReference>
<evidence type="ECO:0000259" key="5">
    <source>
        <dbReference type="PROSITE" id="PS50172"/>
    </source>
</evidence>
<feature type="region of interest" description="Disordered" evidence="4">
    <location>
        <begin position="289"/>
        <end position="315"/>
    </location>
</feature>
<dbReference type="PANTHER" id="PTHR15321:SF3">
    <property type="entry name" value="TP53-BINDING PROTEIN 1"/>
    <property type="match status" value="1"/>
</dbReference>
<feature type="compositionally biased region" description="Polar residues" evidence="4">
    <location>
        <begin position="145"/>
        <end position="156"/>
    </location>
</feature>
<feature type="compositionally biased region" description="Polar residues" evidence="4">
    <location>
        <begin position="177"/>
        <end position="197"/>
    </location>
</feature>
<feature type="domain" description="BRCT" evidence="5">
    <location>
        <begin position="530"/>
        <end position="637"/>
    </location>
</feature>
<accession>A0A642VCU4</accession>
<dbReference type="EMBL" id="SWFS01000078">
    <property type="protein sequence ID" value="KAA8916814.1"/>
    <property type="molecule type" value="Genomic_DNA"/>
</dbReference>
<evidence type="ECO:0000313" key="7">
    <source>
        <dbReference type="Proteomes" id="UP000761534"/>
    </source>
</evidence>